<evidence type="ECO:0000256" key="1">
    <source>
        <dbReference type="ARBA" id="ARBA00004651"/>
    </source>
</evidence>
<dbReference type="PRINTS" id="PR01157">
    <property type="entry name" value="P2YPURNOCPTR"/>
</dbReference>
<evidence type="ECO:0000256" key="6">
    <source>
        <dbReference type="ARBA" id="ARBA00023170"/>
    </source>
</evidence>
<feature type="transmembrane region" description="Helical" evidence="9">
    <location>
        <begin position="14"/>
        <end position="35"/>
    </location>
</feature>
<feature type="transmembrane region" description="Helical" evidence="9">
    <location>
        <begin position="56"/>
        <end position="77"/>
    </location>
</feature>
<evidence type="ECO:0000313" key="11">
    <source>
        <dbReference type="EMBL" id="OCT86668.1"/>
    </source>
</evidence>
<evidence type="ECO:0000256" key="9">
    <source>
        <dbReference type="SAM" id="Phobius"/>
    </source>
</evidence>
<dbReference type="GO" id="GO:0032870">
    <property type="term" value="P:cellular response to hormone stimulus"/>
    <property type="evidence" value="ECO:0007669"/>
    <property type="project" value="TreeGrafter"/>
</dbReference>
<reference evidence="12" key="1">
    <citation type="journal article" date="2016" name="Nature">
        <title>Genome evolution in the allotetraploid frog Xenopus laevis.</title>
        <authorList>
            <person name="Session A.M."/>
            <person name="Uno Y."/>
            <person name="Kwon T."/>
            <person name="Chapman J.A."/>
            <person name="Toyoda A."/>
            <person name="Takahashi S."/>
            <person name="Fukui A."/>
            <person name="Hikosaka A."/>
            <person name="Suzuki A."/>
            <person name="Kondo M."/>
            <person name="van Heeringen S.J."/>
            <person name="Quigley I."/>
            <person name="Heinz S."/>
            <person name="Ogino H."/>
            <person name="Ochi H."/>
            <person name="Hellsten U."/>
            <person name="Lyons J.B."/>
            <person name="Simakov O."/>
            <person name="Putnam N."/>
            <person name="Stites J."/>
            <person name="Kuroki Y."/>
            <person name="Tanaka T."/>
            <person name="Michiue T."/>
            <person name="Watanabe M."/>
            <person name="Bogdanovic O."/>
            <person name="Lister R."/>
            <person name="Georgiou G."/>
            <person name="Paranjpe S.S."/>
            <person name="van Kruijsbergen I."/>
            <person name="Shu S."/>
            <person name="Carlson J."/>
            <person name="Kinoshita T."/>
            <person name="Ohta Y."/>
            <person name="Mawaribuchi S."/>
            <person name="Jenkins J."/>
            <person name="Grimwood J."/>
            <person name="Schmutz J."/>
            <person name="Mitros T."/>
            <person name="Mozaffari S.V."/>
            <person name="Suzuki Y."/>
            <person name="Haramoto Y."/>
            <person name="Yamamoto T.S."/>
            <person name="Takagi C."/>
            <person name="Heald R."/>
            <person name="Miller K."/>
            <person name="Haudenschild C."/>
            <person name="Kitzman J."/>
            <person name="Nakayama T."/>
            <person name="Izutsu Y."/>
            <person name="Robert J."/>
            <person name="Fortriede J."/>
            <person name="Burns K."/>
            <person name="Lotay V."/>
            <person name="Karimi K."/>
            <person name="Yasuoka Y."/>
            <person name="Dichmann D.S."/>
            <person name="Flajnik M.F."/>
            <person name="Houston D.W."/>
            <person name="Shendure J."/>
            <person name="DuPasquier L."/>
            <person name="Vize P.D."/>
            <person name="Zorn A.M."/>
            <person name="Ito M."/>
            <person name="Marcotte E.M."/>
            <person name="Wallingford J.B."/>
            <person name="Ito Y."/>
            <person name="Asashima M."/>
            <person name="Ueno N."/>
            <person name="Matsuda Y."/>
            <person name="Veenstra G.J."/>
            <person name="Fujiyama A."/>
            <person name="Harland R.M."/>
            <person name="Taira M."/>
            <person name="Rokhsar D.S."/>
        </authorList>
    </citation>
    <scope>NUCLEOTIDE SEQUENCE [LARGE SCALE GENOMIC DNA]</scope>
    <source>
        <strain evidence="12">J</strain>
    </source>
</reference>
<keyword evidence="7" id="KW-0807">Transducer</keyword>
<feature type="transmembrane region" description="Helical" evidence="9">
    <location>
        <begin position="165"/>
        <end position="190"/>
    </location>
</feature>
<dbReference type="Proteomes" id="UP000694892">
    <property type="component" value="Chromosome 3S"/>
</dbReference>
<keyword evidence="7" id="KW-0297">G-protein coupled receptor</keyword>
<name>A0A974D7L9_XENLA</name>
<evidence type="ECO:0000256" key="7">
    <source>
        <dbReference type="RuleBase" id="RU000688"/>
    </source>
</evidence>
<keyword evidence="3 7" id="KW-0812">Transmembrane</keyword>
<dbReference type="Gene3D" id="1.20.1070.10">
    <property type="entry name" value="Rhodopsin 7-helix transmembrane proteins"/>
    <property type="match status" value="1"/>
</dbReference>
<dbReference type="SUPFAM" id="SSF81321">
    <property type="entry name" value="Family A G protein-coupled receptor-like"/>
    <property type="match status" value="1"/>
</dbReference>
<evidence type="ECO:0000256" key="5">
    <source>
        <dbReference type="ARBA" id="ARBA00023136"/>
    </source>
</evidence>
<keyword evidence="5 9" id="KW-0472">Membrane</keyword>
<dbReference type="InterPro" id="IPR017452">
    <property type="entry name" value="GPCR_Rhodpsn_7TM"/>
</dbReference>
<dbReference type="Pfam" id="PF00001">
    <property type="entry name" value="7tm_1"/>
    <property type="match status" value="1"/>
</dbReference>
<dbReference type="PRINTS" id="PR00237">
    <property type="entry name" value="GPCRRHODOPSN"/>
</dbReference>
<dbReference type="PROSITE" id="PS00237">
    <property type="entry name" value="G_PROTEIN_RECEP_F1_1"/>
    <property type="match status" value="1"/>
</dbReference>
<feature type="domain" description="G-protein coupled receptors family 1 profile" evidence="10">
    <location>
        <begin position="1"/>
        <end position="226"/>
    </location>
</feature>
<evidence type="ECO:0000313" key="12">
    <source>
        <dbReference type="Proteomes" id="UP000694892"/>
    </source>
</evidence>
<organism evidence="11 12">
    <name type="scientific">Xenopus laevis</name>
    <name type="common">African clawed frog</name>
    <dbReference type="NCBI Taxonomy" id="8355"/>
    <lineage>
        <taxon>Eukaryota</taxon>
        <taxon>Metazoa</taxon>
        <taxon>Chordata</taxon>
        <taxon>Craniata</taxon>
        <taxon>Vertebrata</taxon>
        <taxon>Euteleostomi</taxon>
        <taxon>Amphibia</taxon>
        <taxon>Batrachia</taxon>
        <taxon>Anura</taxon>
        <taxon>Pipoidea</taxon>
        <taxon>Pipidae</taxon>
        <taxon>Xenopodinae</taxon>
        <taxon>Xenopus</taxon>
        <taxon>Xenopus</taxon>
    </lineage>
</organism>
<dbReference type="GO" id="GO:0004930">
    <property type="term" value="F:G protein-coupled receptor activity"/>
    <property type="evidence" value="ECO:0007669"/>
    <property type="project" value="UniProtKB-KW"/>
</dbReference>
<gene>
    <name evidence="11" type="ORF">XELAEV_18020354mg</name>
</gene>
<comment type="subcellular location">
    <subcellularLocation>
        <location evidence="1">Cell membrane</location>
        <topology evidence="1">Multi-pass membrane protein</topology>
    </subcellularLocation>
</comment>
<sequence length="324" mass="37055">MSFNFLAGRFVCKMVPFIQTTAVVASTLTMTCIAVERYQGIVHPLKMKRQYTNIRAYKMLGCVWSVAIVVGSPMLYVQTLEVKYDLLYNLYHVCCLESWSDVGLRRAYAIFILVALFLVPLAAMLLLYSRIGYELWIKKRVGDCSVLNTLSRNEMAKITRKKKRAVMMMVIVVLFFTACWAPFHVVHILFEYNNLEDQYDDVTVKMIVAIVQAVGFFNSFNNPVVYTFMNENFKKSLVAILFCHFRAQEPVEPADKRDSQQSERPKGGATMFFTRRDGRSGQSHLSAENLELRLCEQFPSARLESVAYPLVNSHKDLLPNGQSA</sequence>
<dbReference type="EMBL" id="CM004471">
    <property type="protein sequence ID" value="OCT86668.1"/>
    <property type="molecule type" value="Genomic_DNA"/>
</dbReference>
<dbReference type="PANTHER" id="PTHR24241:SF192">
    <property type="entry name" value="PYROGLUTAMYLATED RF-AMIDE PEPTIDE RECEPTOR"/>
    <property type="match status" value="1"/>
</dbReference>
<evidence type="ECO:0000256" key="3">
    <source>
        <dbReference type="ARBA" id="ARBA00022692"/>
    </source>
</evidence>
<feature type="transmembrane region" description="Helical" evidence="9">
    <location>
        <begin position="107"/>
        <end position="128"/>
    </location>
</feature>
<dbReference type="AlphaFoldDB" id="A0A974D7L9"/>
<dbReference type="OMA" id="IGRENCH"/>
<comment type="similarity">
    <text evidence="7">Belongs to the G-protein coupled receptor 1 family.</text>
</comment>
<evidence type="ECO:0000259" key="10">
    <source>
        <dbReference type="PROSITE" id="PS50262"/>
    </source>
</evidence>
<feature type="transmembrane region" description="Helical" evidence="9">
    <location>
        <begin position="202"/>
        <end position="220"/>
    </location>
</feature>
<keyword evidence="2" id="KW-1003">Cell membrane</keyword>
<dbReference type="GO" id="GO:0005886">
    <property type="term" value="C:plasma membrane"/>
    <property type="evidence" value="ECO:0007669"/>
    <property type="project" value="UniProtKB-SubCell"/>
</dbReference>
<accession>A0A974D7L9</accession>
<proteinExistence type="inferred from homology"/>
<dbReference type="PANTHER" id="PTHR24241">
    <property type="entry name" value="NEUROPEPTIDE RECEPTOR-RELATED G-PROTEIN COUPLED RECEPTOR"/>
    <property type="match status" value="1"/>
</dbReference>
<evidence type="ECO:0000256" key="8">
    <source>
        <dbReference type="SAM" id="MobiDB-lite"/>
    </source>
</evidence>
<dbReference type="GO" id="GO:0042277">
    <property type="term" value="F:peptide binding"/>
    <property type="evidence" value="ECO:0007669"/>
    <property type="project" value="TreeGrafter"/>
</dbReference>
<dbReference type="PROSITE" id="PS50262">
    <property type="entry name" value="G_PROTEIN_RECEP_F1_2"/>
    <property type="match status" value="1"/>
</dbReference>
<feature type="region of interest" description="Disordered" evidence="8">
    <location>
        <begin position="252"/>
        <end position="284"/>
    </location>
</feature>
<keyword evidence="6 7" id="KW-0675">Receptor</keyword>
<feature type="compositionally biased region" description="Basic and acidic residues" evidence="8">
    <location>
        <begin position="252"/>
        <end position="266"/>
    </location>
</feature>
<protein>
    <recommendedName>
        <fullName evidence="10">G-protein coupled receptors family 1 profile domain-containing protein</fullName>
    </recommendedName>
</protein>
<dbReference type="InterPro" id="IPR000276">
    <property type="entry name" value="GPCR_Rhodpsn"/>
</dbReference>
<evidence type="ECO:0000256" key="4">
    <source>
        <dbReference type="ARBA" id="ARBA00022989"/>
    </source>
</evidence>
<evidence type="ECO:0000256" key="2">
    <source>
        <dbReference type="ARBA" id="ARBA00022475"/>
    </source>
</evidence>
<keyword evidence="4 9" id="KW-1133">Transmembrane helix</keyword>